<comment type="caution">
    <text evidence="1">The sequence shown here is derived from an EMBL/GenBank/DDBJ whole genome shotgun (WGS) entry which is preliminary data.</text>
</comment>
<sequence>MDVFSKSYLEEVVENQGKLFEYAQDHYPEMDIEDFIKSYMESRTRALIDEGQAYLCTMDAESLFHYFLLNDHYEIKRGASNGGFAPNWIGQFYALFQWTYHLASKDVVELIPVHFMFEGYSGLHDLDLQIAVHKVGEQCGLKEPKENR</sequence>
<reference evidence="1" key="1">
    <citation type="submission" date="2020-10" db="EMBL/GenBank/DDBJ databases">
        <authorList>
            <person name="Gilroy R."/>
        </authorList>
    </citation>
    <scope>NUCLEOTIDE SEQUENCE</scope>
    <source>
        <strain evidence="1">CHK180-2868</strain>
    </source>
</reference>
<dbReference type="EMBL" id="DVGC01000060">
    <property type="protein sequence ID" value="HIR06401.1"/>
    <property type="molecule type" value="Genomic_DNA"/>
</dbReference>
<name>A0A9D1A606_9FIRM</name>
<organism evidence="1 2">
    <name type="scientific">Candidatus Copromonas faecavium</name>
    <name type="common">nom. illeg.</name>
    <dbReference type="NCBI Taxonomy" id="2840740"/>
    <lineage>
        <taxon>Bacteria</taxon>
        <taxon>Bacillati</taxon>
        <taxon>Bacillota</taxon>
        <taxon>Clostridia</taxon>
        <taxon>Lachnospirales</taxon>
        <taxon>Lachnospiraceae</taxon>
        <taxon>Candidatus Copromonas (nom. illeg.)</taxon>
    </lineage>
</organism>
<proteinExistence type="predicted"/>
<gene>
    <name evidence="1" type="ORF">IAB28_10640</name>
</gene>
<reference evidence="1" key="2">
    <citation type="journal article" date="2021" name="PeerJ">
        <title>Extensive microbial diversity within the chicken gut microbiome revealed by metagenomics and culture.</title>
        <authorList>
            <person name="Gilroy R."/>
            <person name="Ravi A."/>
            <person name="Getino M."/>
            <person name="Pursley I."/>
            <person name="Horton D.L."/>
            <person name="Alikhan N.F."/>
            <person name="Baker D."/>
            <person name="Gharbi K."/>
            <person name="Hall N."/>
            <person name="Watson M."/>
            <person name="Adriaenssens E.M."/>
            <person name="Foster-Nyarko E."/>
            <person name="Jarju S."/>
            <person name="Secka A."/>
            <person name="Antonio M."/>
            <person name="Oren A."/>
            <person name="Chaudhuri R.R."/>
            <person name="La Ragione R."/>
            <person name="Hildebrand F."/>
            <person name="Pallen M.J."/>
        </authorList>
    </citation>
    <scope>NUCLEOTIDE SEQUENCE</scope>
    <source>
        <strain evidence="1">CHK180-2868</strain>
    </source>
</reference>
<dbReference type="AlphaFoldDB" id="A0A9D1A606"/>
<protein>
    <submittedName>
        <fullName evidence="1">Uncharacterized protein</fullName>
    </submittedName>
</protein>
<evidence type="ECO:0000313" key="1">
    <source>
        <dbReference type="EMBL" id="HIR06401.1"/>
    </source>
</evidence>
<dbReference type="Proteomes" id="UP000824250">
    <property type="component" value="Unassembled WGS sequence"/>
</dbReference>
<evidence type="ECO:0000313" key="2">
    <source>
        <dbReference type="Proteomes" id="UP000824250"/>
    </source>
</evidence>
<accession>A0A9D1A606</accession>